<dbReference type="Proteomes" id="UP000612282">
    <property type="component" value="Unassembled WGS sequence"/>
</dbReference>
<sequence length="107" mass="10958">MNLTELAGQHLDIARAATSGRSAHTVHGGQGTRLRQVLIALAEGRGLDEHESPGEATLHVLHGHVRLIVGATTTDGVAGDLIVIPDARHALDALADSAVLLSVAPGV</sequence>
<dbReference type="InterPro" id="IPR014710">
    <property type="entry name" value="RmlC-like_jellyroll"/>
</dbReference>
<proteinExistence type="predicted"/>
<organism evidence="1 2">
    <name type="scientific">Actinoplanes couchii</name>
    <dbReference type="NCBI Taxonomy" id="403638"/>
    <lineage>
        <taxon>Bacteria</taxon>
        <taxon>Bacillati</taxon>
        <taxon>Actinomycetota</taxon>
        <taxon>Actinomycetes</taxon>
        <taxon>Micromonosporales</taxon>
        <taxon>Micromonosporaceae</taxon>
        <taxon>Actinoplanes</taxon>
    </lineage>
</organism>
<accession>A0ABQ3XDW6</accession>
<dbReference type="RefSeq" id="WP_203798552.1">
    <property type="nucleotide sequence ID" value="NZ_BAAAQE010000018.1"/>
</dbReference>
<name>A0ABQ3XDW6_9ACTN</name>
<dbReference type="SUPFAM" id="SSF51182">
    <property type="entry name" value="RmlC-like cupins"/>
    <property type="match status" value="1"/>
</dbReference>
<evidence type="ECO:0000313" key="2">
    <source>
        <dbReference type="Proteomes" id="UP000612282"/>
    </source>
</evidence>
<reference evidence="1 2" key="1">
    <citation type="submission" date="2021-01" db="EMBL/GenBank/DDBJ databases">
        <title>Whole genome shotgun sequence of Actinoplanes couchii NBRC 106145.</title>
        <authorList>
            <person name="Komaki H."/>
            <person name="Tamura T."/>
        </authorList>
    </citation>
    <scope>NUCLEOTIDE SEQUENCE [LARGE SCALE GENOMIC DNA]</scope>
    <source>
        <strain evidence="1 2">NBRC 106145</strain>
    </source>
</reference>
<dbReference type="PANTHER" id="PTHR37694:SF1">
    <property type="entry name" value="SLR8022 PROTEIN"/>
    <property type="match status" value="1"/>
</dbReference>
<dbReference type="InterPro" id="IPR011051">
    <property type="entry name" value="RmlC_Cupin_sf"/>
</dbReference>
<keyword evidence="2" id="KW-1185">Reference proteome</keyword>
<dbReference type="EMBL" id="BOMG01000061">
    <property type="protein sequence ID" value="GID56678.1"/>
    <property type="molecule type" value="Genomic_DNA"/>
</dbReference>
<protein>
    <submittedName>
        <fullName evidence="1">LuxR family transcriptional regulator</fullName>
    </submittedName>
</protein>
<comment type="caution">
    <text evidence="1">The sequence shown here is derived from an EMBL/GenBank/DDBJ whole genome shotgun (WGS) entry which is preliminary data.</text>
</comment>
<dbReference type="Gene3D" id="2.60.120.10">
    <property type="entry name" value="Jelly Rolls"/>
    <property type="match status" value="1"/>
</dbReference>
<dbReference type="CDD" id="cd02230">
    <property type="entry name" value="cupin_HP0902-like"/>
    <property type="match status" value="1"/>
</dbReference>
<gene>
    <name evidence="1" type="ORF">Aco03nite_050820</name>
</gene>
<evidence type="ECO:0000313" key="1">
    <source>
        <dbReference type="EMBL" id="GID56678.1"/>
    </source>
</evidence>
<dbReference type="PANTHER" id="PTHR37694">
    <property type="entry name" value="SLR8022 PROTEIN"/>
    <property type="match status" value="1"/>
</dbReference>